<gene>
    <name evidence="1" type="ORF">MAPG_09513</name>
</gene>
<evidence type="ECO:0000313" key="3">
    <source>
        <dbReference type="Proteomes" id="UP000011715"/>
    </source>
</evidence>
<reference evidence="1" key="3">
    <citation type="submission" date="2011-03" db="EMBL/GenBank/DDBJ databases">
        <title>Annotation of Magnaporthe poae ATCC 64411.</title>
        <authorList>
            <person name="Ma L.-J."/>
            <person name="Dead R."/>
            <person name="Young S.K."/>
            <person name="Zeng Q."/>
            <person name="Gargeya S."/>
            <person name="Fitzgerald M."/>
            <person name="Haas B."/>
            <person name="Abouelleil A."/>
            <person name="Alvarado L."/>
            <person name="Arachchi H.M."/>
            <person name="Berlin A."/>
            <person name="Brown A."/>
            <person name="Chapman S.B."/>
            <person name="Chen Z."/>
            <person name="Dunbar C."/>
            <person name="Freedman E."/>
            <person name="Gearin G."/>
            <person name="Gellesch M."/>
            <person name="Goldberg J."/>
            <person name="Griggs A."/>
            <person name="Gujja S."/>
            <person name="Heiman D."/>
            <person name="Howarth C."/>
            <person name="Larson L."/>
            <person name="Lui A."/>
            <person name="MacDonald P.J.P."/>
            <person name="Mehta T."/>
            <person name="Montmayeur A."/>
            <person name="Murphy C."/>
            <person name="Neiman D."/>
            <person name="Pearson M."/>
            <person name="Priest M."/>
            <person name="Roberts A."/>
            <person name="Saif S."/>
            <person name="Shea T."/>
            <person name="Shenoy N."/>
            <person name="Sisk P."/>
            <person name="Stolte C."/>
            <person name="Sykes S."/>
            <person name="Yandava C."/>
            <person name="Wortman J."/>
            <person name="Nusbaum C."/>
            <person name="Birren B."/>
        </authorList>
    </citation>
    <scope>NUCLEOTIDE SEQUENCE</scope>
    <source>
        <strain evidence="1">ATCC 64411</strain>
    </source>
</reference>
<reference evidence="3" key="2">
    <citation type="submission" date="2010-05" db="EMBL/GenBank/DDBJ databases">
        <title>The genome sequence of Magnaporthe poae strain ATCC 64411.</title>
        <authorList>
            <person name="Ma L.-J."/>
            <person name="Dead R."/>
            <person name="Young S."/>
            <person name="Zeng Q."/>
            <person name="Koehrsen M."/>
            <person name="Alvarado L."/>
            <person name="Berlin A."/>
            <person name="Chapman S.B."/>
            <person name="Chen Z."/>
            <person name="Freedman E."/>
            <person name="Gellesch M."/>
            <person name="Goldberg J."/>
            <person name="Griggs A."/>
            <person name="Gujja S."/>
            <person name="Heilman E.R."/>
            <person name="Heiman D."/>
            <person name="Hepburn T."/>
            <person name="Howarth C."/>
            <person name="Jen D."/>
            <person name="Larson L."/>
            <person name="Mehta T."/>
            <person name="Neiman D."/>
            <person name="Pearson M."/>
            <person name="Roberts A."/>
            <person name="Saif S."/>
            <person name="Shea T."/>
            <person name="Shenoy N."/>
            <person name="Sisk P."/>
            <person name="Stolte C."/>
            <person name="Sykes S."/>
            <person name="Walk T."/>
            <person name="White J."/>
            <person name="Yandava C."/>
            <person name="Haas B."/>
            <person name="Nusbaum C."/>
            <person name="Birren B."/>
        </authorList>
    </citation>
    <scope>NUCLEOTIDE SEQUENCE [LARGE SCALE GENOMIC DNA]</scope>
    <source>
        <strain evidence="3">ATCC 64411 / 73-15</strain>
    </source>
</reference>
<sequence>MFLERRKYSVMSRGDEPWPLASRVTDPSSPGIRNKACHRRGGQADGEAQEAAVPDAEVLSGVHQKHQRSPVLVPKPFTTANDPDFWQSGGHARRVSLRRLIVRAFHLNNIMPIPIIAHNKRRQPSAGGAPRVQPEMVRPQLQPETRVVAVNHSPDRDHIGGRSAVIIP</sequence>
<organism evidence="2 3">
    <name type="scientific">Magnaporthiopsis poae (strain ATCC 64411 / 73-15)</name>
    <name type="common">Kentucky bluegrass fungus</name>
    <name type="synonym">Magnaporthe poae</name>
    <dbReference type="NCBI Taxonomy" id="644358"/>
    <lineage>
        <taxon>Eukaryota</taxon>
        <taxon>Fungi</taxon>
        <taxon>Dikarya</taxon>
        <taxon>Ascomycota</taxon>
        <taxon>Pezizomycotina</taxon>
        <taxon>Sordariomycetes</taxon>
        <taxon>Sordariomycetidae</taxon>
        <taxon>Magnaporthales</taxon>
        <taxon>Magnaporthaceae</taxon>
        <taxon>Magnaporthiopsis</taxon>
    </lineage>
</organism>
<reference evidence="1" key="1">
    <citation type="submission" date="2010-05" db="EMBL/GenBank/DDBJ databases">
        <title>The Genome Sequence of Magnaporthe poae strain ATCC 64411.</title>
        <authorList>
            <consortium name="The Broad Institute Genome Sequencing Platform"/>
            <consortium name="Broad Institute Genome Sequencing Center for Infectious Disease"/>
            <person name="Ma L.-J."/>
            <person name="Dead R."/>
            <person name="Young S."/>
            <person name="Zeng Q."/>
            <person name="Koehrsen M."/>
            <person name="Alvarado L."/>
            <person name="Berlin A."/>
            <person name="Chapman S.B."/>
            <person name="Chen Z."/>
            <person name="Freedman E."/>
            <person name="Gellesch M."/>
            <person name="Goldberg J."/>
            <person name="Griggs A."/>
            <person name="Gujja S."/>
            <person name="Heilman E.R."/>
            <person name="Heiman D."/>
            <person name="Hepburn T."/>
            <person name="Howarth C."/>
            <person name="Jen D."/>
            <person name="Larson L."/>
            <person name="Mehta T."/>
            <person name="Neiman D."/>
            <person name="Pearson M."/>
            <person name="Roberts A."/>
            <person name="Saif S."/>
            <person name="Shea T."/>
            <person name="Shenoy N."/>
            <person name="Sisk P."/>
            <person name="Stolte C."/>
            <person name="Sykes S."/>
            <person name="Walk T."/>
            <person name="White J."/>
            <person name="Yandava C."/>
            <person name="Haas B."/>
            <person name="Nusbaum C."/>
            <person name="Birren B."/>
        </authorList>
    </citation>
    <scope>NUCLEOTIDE SEQUENCE</scope>
    <source>
        <strain evidence="1">ATCC 64411</strain>
    </source>
</reference>
<proteinExistence type="predicted"/>
<reference evidence="2" key="5">
    <citation type="submission" date="2015-06" db="UniProtKB">
        <authorList>
            <consortium name="EnsemblFungi"/>
        </authorList>
    </citation>
    <scope>IDENTIFICATION</scope>
    <source>
        <strain evidence="2">ATCC 64411</strain>
    </source>
</reference>
<accession>A0A0C4EA54</accession>
<protein>
    <submittedName>
        <fullName evidence="1 2">Uncharacterized protein</fullName>
    </submittedName>
</protein>
<dbReference type="AlphaFoldDB" id="A0A0C4EA54"/>
<evidence type="ECO:0000313" key="2">
    <source>
        <dbReference type="EnsemblFungi" id="MAPG_09513T0"/>
    </source>
</evidence>
<dbReference type="Proteomes" id="UP000011715">
    <property type="component" value="Unassembled WGS sequence"/>
</dbReference>
<dbReference type="VEuPathDB" id="FungiDB:MAPG_09513"/>
<keyword evidence="3" id="KW-1185">Reference proteome</keyword>
<dbReference type="EnsemblFungi" id="MAPG_09513T0">
    <property type="protein sequence ID" value="MAPG_09513T0"/>
    <property type="gene ID" value="MAPG_09513"/>
</dbReference>
<reference evidence="2" key="4">
    <citation type="journal article" date="2015" name="G3 (Bethesda)">
        <title>Genome sequences of three phytopathogenic species of the Magnaporthaceae family of fungi.</title>
        <authorList>
            <person name="Okagaki L.H."/>
            <person name="Nunes C.C."/>
            <person name="Sailsbery J."/>
            <person name="Clay B."/>
            <person name="Brown D."/>
            <person name="John T."/>
            <person name="Oh Y."/>
            <person name="Young N."/>
            <person name="Fitzgerald M."/>
            <person name="Haas B.J."/>
            <person name="Zeng Q."/>
            <person name="Young S."/>
            <person name="Adiconis X."/>
            <person name="Fan L."/>
            <person name="Levin J.Z."/>
            <person name="Mitchell T.K."/>
            <person name="Okubara P.A."/>
            <person name="Farman M.L."/>
            <person name="Kohn L.M."/>
            <person name="Birren B."/>
            <person name="Ma L.-J."/>
            <person name="Dean R.A."/>
        </authorList>
    </citation>
    <scope>NUCLEOTIDE SEQUENCE</scope>
    <source>
        <strain evidence="2">ATCC 64411 / 73-15</strain>
    </source>
</reference>
<dbReference type="EMBL" id="ADBL01002432">
    <property type="status" value="NOT_ANNOTATED_CDS"/>
    <property type="molecule type" value="Genomic_DNA"/>
</dbReference>
<name>A0A0C4EA54_MAGP6</name>
<evidence type="ECO:0000313" key="1">
    <source>
        <dbReference type="EMBL" id="KLU90988.1"/>
    </source>
</evidence>
<dbReference type="EMBL" id="GL876976">
    <property type="protein sequence ID" value="KLU90988.1"/>
    <property type="molecule type" value="Genomic_DNA"/>
</dbReference>